<dbReference type="Pfam" id="PF00089">
    <property type="entry name" value="Trypsin"/>
    <property type="match status" value="1"/>
</dbReference>
<evidence type="ECO:0000256" key="7">
    <source>
        <dbReference type="SAM" id="SignalP"/>
    </source>
</evidence>
<feature type="signal peptide" evidence="7">
    <location>
        <begin position="1"/>
        <end position="21"/>
    </location>
</feature>
<evidence type="ECO:0000313" key="9">
    <source>
        <dbReference type="EMBL" id="CAJ0967519.1"/>
    </source>
</evidence>
<feature type="chain" id="PRO_5046852294" description="Peptidase S1 domain-containing protein" evidence="7">
    <location>
        <begin position="22"/>
        <end position="323"/>
    </location>
</feature>
<proteinExistence type="predicted"/>
<dbReference type="Proteomes" id="UP001176940">
    <property type="component" value="Unassembled WGS sequence"/>
</dbReference>
<dbReference type="Gene3D" id="2.40.10.10">
    <property type="entry name" value="Trypsin-like serine proteases"/>
    <property type="match status" value="2"/>
</dbReference>
<evidence type="ECO:0000256" key="5">
    <source>
        <dbReference type="ARBA" id="ARBA00023180"/>
    </source>
</evidence>
<dbReference type="SUPFAM" id="SSF50494">
    <property type="entry name" value="Trypsin-like serine proteases"/>
    <property type="match status" value="1"/>
</dbReference>
<evidence type="ECO:0000259" key="8">
    <source>
        <dbReference type="PROSITE" id="PS50240"/>
    </source>
</evidence>
<evidence type="ECO:0000256" key="4">
    <source>
        <dbReference type="ARBA" id="ARBA00023157"/>
    </source>
</evidence>
<evidence type="ECO:0000256" key="3">
    <source>
        <dbReference type="ARBA" id="ARBA00022801"/>
    </source>
</evidence>
<dbReference type="InterPro" id="IPR001254">
    <property type="entry name" value="Trypsin_dom"/>
</dbReference>
<feature type="domain" description="Peptidase S1" evidence="8">
    <location>
        <begin position="36"/>
        <end position="282"/>
    </location>
</feature>
<keyword evidence="3 6" id="KW-0378">Hydrolase</keyword>
<accession>A0ABN9ML76</accession>
<dbReference type="PANTHER" id="PTHR24253:SF159">
    <property type="entry name" value="SERINE PROTEASE 42"/>
    <property type="match status" value="1"/>
</dbReference>
<dbReference type="CDD" id="cd00190">
    <property type="entry name" value="Tryp_SPc"/>
    <property type="match status" value="1"/>
</dbReference>
<dbReference type="SMART" id="SM00020">
    <property type="entry name" value="Tryp_SPc"/>
    <property type="match status" value="1"/>
</dbReference>
<gene>
    <name evidence="9" type="ORF">RIMI_LOCUS22263629</name>
</gene>
<keyword evidence="5" id="KW-0325">Glycoprotein</keyword>
<evidence type="ECO:0000313" key="10">
    <source>
        <dbReference type="Proteomes" id="UP001176940"/>
    </source>
</evidence>
<evidence type="ECO:0000256" key="1">
    <source>
        <dbReference type="ARBA" id="ARBA00022670"/>
    </source>
</evidence>
<dbReference type="InterPro" id="IPR033116">
    <property type="entry name" value="TRYPSIN_SER"/>
</dbReference>
<dbReference type="InterPro" id="IPR001314">
    <property type="entry name" value="Peptidase_S1A"/>
</dbReference>
<dbReference type="InterPro" id="IPR018114">
    <property type="entry name" value="TRYPSIN_HIS"/>
</dbReference>
<keyword evidence="1 6" id="KW-0645">Protease</keyword>
<dbReference type="PANTHER" id="PTHR24253">
    <property type="entry name" value="TRANSMEMBRANE PROTEASE SERINE"/>
    <property type="match status" value="1"/>
</dbReference>
<evidence type="ECO:0000256" key="2">
    <source>
        <dbReference type="ARBA" id="ARBA00022729"/>
    </source>
</evidence>
<dbReference type="EMBL" id="CAUEEQ010078358">
    <property type="protein sequence ID" value="CAJ0967519.1"/>
    <property type="molecule type" value="Genomic_DNA"/>
</dbReference>
<name>A0ABN9ML76_9NEOB</name>
<keyword evidence="4" id="KW-1015">Disulfide bond</keyword>
<keyword evidence="2 7" id="KW-0732">Signal</keyword>
<reference evidence="9" key="1">
    <citation type="submission" date="2023-07" db="EMBL/GenBank/DDBJ databases">
        <authorList>
            <person name="Stuckert A."/>
        </authorList>
    </citation>
    <scope>NUCLEOTIDE SEQUENCE</scope>
</reference>
<keyword evidence="6" id="KW-0720">Serine protease</keyword>
<dbReference type="PROSITE" id="PS00135">
    <property type="entry name" value="TRYPSIN_SER"/>
    <property type="match status" value="1"/>
</dbReference>
<keyword evidence="10" id="KW-1185">Reference proteome</keyword>
<dbReference type="PROSITE" id="PS50240">
    <property type="entry name" value="TRYPSIN_DOM"/>
    <property type="match status" value="1"/>
</dbReference>
<protein>
    <recommendedName>
        <fullName evidence="8">Peptidase S1 domain-containing protein</fullName>
    </recommendedName>
</protein>
<dbReference type="PROSITE" id="PS00134">
    <property type="entry name" value="TRYPSIN_HIS"/>
    <property type="match status" value="1"/>
</dbReference>
<evidence type="ECO:0000256" key="6">
    <source>
        <dbReference type="RuleBase" id="RU363034"/>
    </source>
</evidence>
<dbReference type="InterPro" id="IPR043504">
    <property type="entry name" value="Peptidase_S1_PA_chymotrypsin"/>
</dbReference>
<organism evidence="9 10">
    <name type="scientific">Ranitomeya imitator</name>
    <name type="common">mimic poison frog</name>
    <dbReference type="NCBI Taxonomy" id="111125"/>
    <lineage>
        <taxon>Eukaryota</taxon>
        <taxon>Metazoa</taxon>
        <taxon>Chordata</taxon>
        <taxon>Craniata</taxon>
        <taxon>Vertebrata</taxon>
        <taxon>Euteleostomi</taxon>
        <taxon>Amphibia</taxon>
        <taxon>Batrachia</taxon>
        <taxon>Anura</taxon>
        <taxon>Neobatrachia</taxon>
        <taxon>Hyloidea</taxon>
        <taxon>Dendrobatidae</taxon>
        <taxon>Dendrobatinae</taxon>
        <taxon>Ranitomeya</taxon>
    </lineage>
</organism>
<dbReference type="InterPro" id="IPR009003">
    <property type="entry name" value="Peptidase_S1_PA"/>
</dbReference>
<dbReference type="PRINTS" id="PR00722">
    <property type="entry name" value="CHYMOTRYPSIN"/>
</dbReference>
<sequence>MELRIFLGALIFLHLATPSSADGGPVCGSPQIPGRIVGGTDAVRGEWPWQVSLQYGTQGSYYHICGGSLIASQWVLTAAHCIELDSNSTNYAVKLGAYKLNFTESQRIDRFVSSIIPYPGYSNETVRGDIALVKLSSPVNYTDYIMPICLPSASVSFPCGMESWVTGWGNTESEVDLPSPMTLQKVMVPLIDHQTCDKMYHENSGISSSVTIIYNTMICAGYSKGGKDSCQGDSGGPLVSEVNGTWYQPGVVSFGSGCALPNRPGVYTLVTAYESWIQSHIPELRFYNVRNIPQPPRKCKGNMNVSCYLLVLLIITVSLLRYL</sequence>
<comment type="caution">
    <text evidence="9">The sequence shown here is derived from an EMBL/GenBank/DDBJ whole genome shotgun (WGS) entry which is preliminary data.</text>
</comment>